<dbReference type="InterPro" id="IPR032567">
    <property type="entry name" value="RTL1-rel"/>
</dbReference>
<dbReference type="EC" id="3.1.26.4" evidence="2"/>
<dbReference type="OrthoDB" id="8052860at2759"/>
<dbReference type="InterPro" id="IPR043128">
    <property type="entry name" value="Rev_trsase/Diguanyl_cyclase"/>
</dbReference>
<proteinExistence type="inferred from homology"/>
<dbReference type="Gene3D" id="3.10.10.10">
    <property type="entry name" value="HIV Type 1 Reverse Transcriptase, subunit A, domain 1"/>
    <property type="match status" value="1"/>
</dbReference>
<dbReference type="CDD" id="cd00303">
    <property type="entry name" value="retropepsin_like"/>
    <property type="match status" value="1"/>
</dbReference>
<dbReference type="AlphaFoldDB" id="A0A8C5Q7V2"/>
<dbReference type="Gene3D" id="3.30.70.270">
    <property type="match status" value="1"/>
</dbReference>
<dbReference type="Pfam" id="PF00078">
    <property type="entry name" value="RVT_1"/>
    <property type="match status" value="1"/>
</dbReference>
<dbReference type="InterPro" id="IPR000477">
    <property type="entry name" value="RT_dom"/>
</dbReference>
<dbReference type="Ensembl" id="ENSLLET00000035070.1">
    <property type="protein sequence ID" value="ENSLLEP00000033786.1"/>
    <property type="gene ID" value="ENSLLEG00000021378.1"/>
</dbReference>
<name>A0A8C5Q7V2_9ANUR</name>
<dbReference type="InterPro" id="IPR021109">
    <property type="entry name" value="Peptidase_aspartic_dom_sf"/>
</dbReference>
<comment type="similarity">
    <text evidence="1">Belongs to the beta type-B retroviral polymerase family. HERV class-II K(HML-2) pol subfamily.</text>
</comment>
<organism evidence="4 5">
    <name type="scientific">Leptobrachium leishanense</name>
    <name type="common">Leishan spiny toad</name>
    <dbReference type="NCBI Taxonomy" id="445787"/>
    <lineage>
        <taxon>Eukaryota</taxon>
        <taxon>Metazoa</taxon>
        <taxon>Chordata</taxon>
        <taxon>Craniata</taxon>
        <taxon>Vertebrata</taxon>
        <taxon>Euteleostomi</taxon>
        <taxon>Amphibia</taxon>
        <taxon>Batrachia</taxon>
        <taxon>Anura</taxon>
        <taxon>Pelobatoidea</taxon>
        <taxon>Megophryidae</taxon>
        <taxon>Leptobrachium</taxon>
    </lineage>
</organism>
<dbReference type="SUPFAM" id="SSF56672">
    <property type="entry name" value="DNA/RNA polymerases"/>
    <property type="match status" value="1"/>
</dbReference>
<keyword evidence="5" id="KW-1185">Reference proteome</keyword>
<dbReference type="PANTHER" id="PTHR15503:SF22">
    <property type="entry name" value="TRANSPOSON TY3-I GAG POLYPROTEIN"/>
    <property type="match status" value="1"/>
</dbReference>
<reference evidence="4" key="2">
    <citation type="submission" date="2025-09" db="UniProtKB">
        <authorList>
            <consortium name="Ensembl"/>
        </authorList>
    </citation>
    <scope>IDENTIFICATION</scope>
</reference>
<dbReference type="GO" id="GO:0004523">
    <property type="term" value="F:RNA-DNA hybrid ribonuclease activity"/>
    <property type="evidence" value="ECO:0007669"/>
    <property type="project" value="UniProtKB-EC"/>
</dbReference>
<evidence type="ECO:0000259" key="3">
    <source>
        <dbReference type="Pfam" id="PF00078"/>
    </source>
</evidence>
<dbReference type="Pfam" id="PF13650">
    <property type="entry name" value="Asp_protease_2"/>
    <property type="match status" value="1"/>
</dbReference>
<sequence>MACASTVEKTPTLSGTVLTHRPREVWLHVVHPIFCRPPCLVSNPLTYWYNLSYSGKKSITVEAMIDSGASNCFIDTALVSKFSIPVLNKDVPVHIQVVDGSSLGAGPVTKETIPLSSTLGPSHRELLSYDVITSPVFPIILGLPWLRRHDPIIRWSSGQLLFPSLHCRKVCLREVTTTLCSILDLHKTPSNVTLPQVYQSFKDVFDERGVDALPPHRPYDCPIDLLPGAPIPYGRLYPLSEPELVILKEYIDENLAKGFIRPSTSPAGAGIFFVAKKDGGLRPCVDYRALNHITVKNRYPLPLISELMDRLKTATIFSKLDLKGAYNLIRVKEGDEWKTAFRSRYGHFEYTVMPYGLCNAPATFQCFIKLFFAICWINVLSYIW</sequence>
<dbReference type="Proteomes" id="UP000694569">
    <property type="component" value="Unplaced"/>
</dbReference>
<dbReference type="SUPFAM" id="SSF50630">
    <property type="entry name" value="Acid proteases"/>
    <property type="match status" value="1"/>
</dbReference>
<evidence type="ECO:0000313" key="4">
    <source>
        <dbReference type="Ensembl" id="ENSLLEP00000033786.1"/>
    </source>
</evidence>
<feature type="domain" description="Reverse transcriptase" evidence="3">
    <location>
        <begin position="275"/>
        <end position="372"/>
    </location>
</feature>
<dbReference type="Gene3D" id="2.40.70.10">
    <property type="entry name" value="Acid Proteases"/>
    <property type="match status" value="1"/>
</dbReference>
<protein>
    <recommendedName>
        <fullName evidence="2">ribonuclease H</fullName>
        <ecNumber evidence="2">3.1.26.4</ecNumber>
    </recommendedName>
</protein>
<evidence type="ECO:0000256" key="2">
    <source>
        <dbReference type="ARBA" id="ARBA00012180"/>
    </source>
</evidence>
<dbReference type="PANTHER" id="PTHR15503">
    <property type="entry name" value="LDOC1 RELATED"/>
    <property type="match status" value="1"/>
</dbReference>
<dbReference type="InterPro" id="IPR043502">
    <property type="entry name" value="DNA/RNA_pol_sf"/>
</dbReference>
<evidence type="ECO:0000256" key="1">
    <source>
        <dbReference type="ARBA" id="ARBA00010879"/>
    </source>
</evidence>
<dbReference type="CDD" id="cd01647">
    <property type="entry name" value="RT_LTR"/>
    <property type="match status" value="1"/>
</dbReference>
<reference evidence="4" key="1">
    <citation type="submission" date="2025-08" db="UniProtKB">
        <authorList>
            <consortium name="Ensembl"/>
        </authorList>
    </citation>
    <scope>IDENTIFICATION</scope>
</reference>
<evidence type="ECO:0000313" key="5">
    <source>
        <dbReference type="Proteomes" id="UP000694569"/>
    </source>
</evidence>
<accession>A0A8C5Q7V2</accession>
<dbReference type="GeneTree" id="ENSGT00940000171189"/>